<dbReference type="InterPro" id="IPR000157">
    <property type="entry name" value="TIR_dom"/>
</dbReference>
<accession>A0A392MKV5</accession>
<dbReference type="GO" id="GO:0007165">
    <property type="term" value="P:signal transduction"/>
    <property type="evidence" value="ECO:0007669"/>
    <property type="project" value="InterPro"/>
</dbReference>
<name>A0A392MKV5_9FABA</name>
<dbReference type="PANTHER" id="PTHR32009:SF160">
    <property type="entry name" value="DISEASE RESISTANCE PROTEIN (TIR-NBS-LRR CLASS)"/>
    <property type="match status" value="1"/>
</dbReference>
<dbReference type="Gene3D" id="3.40.50.10140">
    <property type="entry name" value="Toll/interleukin-1 receptor homology (TIR) domain"/>
    <property type="match status" value="1"/>
</dbReference>
<comment type="caution">
    <text evidence="3">The sequence shown here is derived from an EMBL/GenBank/DDBJ whole genome shotgun (WGS) entry which is preliminary data.</text>
</comment>
<organism evidence="3 4">
    <name type="scientific">Trifolium medium</name>
    <dbReference type="NCBI Taxonomy" id="97028"/>
    <lineage>
        <taxon>Eukaryota</taxon>
        <taxon>Viridiplantae</taxon>
        <taxon>Streptophyta</taxon>
        <taxon>Embryophyta</taxon>
        <taxon>Tracheophyta</taxon>
        <taxon>Spermatophyta</taxon>
        <taxon>Magnoliopsida</taxon>
        <taxon>eudicotyledons</taxon>
        <taxon>Gunneridae</taxon>
        <taxon>Pentapetalae</taxon>
        <taxon>rosids</taxon>
        <taxon>fabids</taxon>
        <taxon>Fabales</taxon>
        <taxon>Fabaceae</taxon>
        <taxon>Papilionoideae</taxon>
        <taxon>50 kb inversion clade</taxon>
        <taxon>NPAAA clade</taxon>
        <taxon>Hologalegina</taxon>
        <taxon>IRL clade</taxon>
        <taxon>Trifolieae</taxon>
        <taxon>Trifolium</taxon>
    </lineage>
</organism>
<dbReference type="AlphaFoldDB" id="A0A392MKV5"/>
<evidence type="ECO:0000313" key="4">
    <source>
        <dbReference type="Proteomes" id="UP000265520"/>
    </source>
</evidence>
<dbReference type="EMBL" id="LXQA010013579">
    <property type="protein sequence ID" value="MCH88142.1"/>
    <property type="molecule type" value="Genomic_DNA"/>
</dbReference>
<dbReference type="Pfam" id="PF01582">
    <property type="entry name" value="TIR"/>
    <property type="match status" value="1"/>
</dbReference>
<feature type="domain" description="TIR" evidence="2">
    <location>
        <begin position="13"/>
        <end position="136"/>
    </location>
</feature>
<keyword evidence="1" id="KW-0520">NAD</keyword>
<evidence type="ECO:0000313" key="3">
    <source>
        <dbReference type="EMBL" id="MCH88142.1"/>
    </source>
</evidence>
<sequence length="183" mass="20239">MSVKVPLHGLAPSRYDVFLSYHDKDLGKSFASDLYSALTNAGFVVYMNNHNQTNFSAIEASGTSIIIFSSNFDASTWFLEELEKILECCRSTGQVVVPVYYGVDDSDVRHQRGSFGKVTKSYESIRYRAAFLEAAQIPGFDIGNSSRPPIGGRVGWVVPLRLRPIFLTAHGPGLERVKLITIS</sequence>
<protein>
    <submittedName>
        <fullName evidence="3">TMV resistance protein N-like</fullName>
    </submittedName>
</protein>
<reference evidence="3 4" key="1">
    <citation type="journal article" date="2018" name="Front. Plant Sci.">
        <title>Red Clover (Trifolium pratense) and Zigzag Clover (T. medium) - A Picture of Genomic Similarities and Differences.</title>
        <authorList>
            <person name="Dluhosova J."/>
            <person name="Istvanek J."/>
            <person name="Nedelnik J."/>
            <person name="Repkova J."/>
        </authorList>
    </citation>
    <scope>NUCLEOTIDE SEQUENCE [LARGE SCALE GENOMIC DNA]</scope>
    <source>
        <strain evidence="4">cv. 10/8</strain>
        <tissue evidence="3">Leaf</tissue>
    </source>
</reference>
<dbReference type="InterPro" id="IPR035897">
    <property type="entry name" value="Toll_tir_struct_dom_sf"/>
</dbReference>
<dbReference type="Proteomes" id="UP000265520">
    <property type="component" value="Unassembled WGS sequence"/>
</dbReference>
<evidence type="ECO:0000259" key="2">
    <source>
        <dbReference type="PROSITE" id="PS50104"/>
    </source>
</evidence>
<proteinExistence type="predicted"/>
<dbReference type="PROSITE" id="PS50104">
    <property type="entry name" value="TIR"/>
    <property type="match status" value="1"/>
</dbReference>
<dbReference type="SMART" id="SM00255">
    <property type="entry name" value="TIR"/>
    <property type="match status" value="1"/>
</dbReference>
<dbReference type="SUPFAM" id="SSF52200">
    <property type="entry name" value="Toll/Interleukin receptor TIR domain"/>
    <property type="match status" value="1"/>
</dbReference>
<dbReference type="PANTHER" id="PTHR32009">
    <property type="entry name" value="TMV RESISTANCE PROTEIN N-LIKE"/>
    <property type="match status" value="1"/>
</dbReference>
<gene>
    <name evidence="3" type="ORF">A2U01_0009023</name>
</gene>
<evidence type="ECO:0000256" key="1">
    <source>
        <dbReference type="ARBA" id="ARBA00023027"/>
    </source>
</evidence>
<keyword evidence="4" id="KW-1185">Reference proteome</keyword>